<evidence type="ECO:0000313" key="2">
    <source>
        <dbReference type="EMBL" id="GAX21012.1"/>
    </source>
</evidence>
<evidence type="ECO:0000313" key="3">
    <source>
        <dbReference type="Proteomes" id="UP000198406"/>
    </source>
</evidence>
<evidence type="ECO:0000256" key="1">
    <source>
        <dbReference type="SAM" id="MobiDB-lite"/>
    </source>
</evidence>
<reference evidence="2 3" key="1">
    <citation type="journal article" date="2015" name="Plant Cell">
        <title>Oil accumulation by the oleaginous diatom Fistulifera solaris as revealed by the genome and transcriptome.</title>
        <authorList>
            <person name="Tanaka T."/>
            <person name="Maeda Y."/>
            <person name="Veluchamy A."/>
            <person name="Tanaka M."/>
            <person name="Abida H."/>
            <person name="Marechal E."/>
            <person name="Bowler C."/>
            <person name="Muto M."/>
            <person name="Sunaga Y."/>
            <person name="Tanaka M."/>
            <person name="Yoshino T."/>
            <person name="Taniguchi T."/>
            <person name="Fukuda Y."/>
            <person name="Nemoto M."/>
            <person name="Matsumoto M."/>
            <person name="Wong P.S."/>
            <person name="Aburatani S."/>
            <person name="Fujibuchi W."/>
        </authorList>
    </citation>
    <scope>NUCLEOTIDE SEQUENCE [LARGE SCALE GENOMIC DNA]</scope>
    <source>
        <strain evidence="2 3">JPCC DA0580</strain>
    </source>
</reference>
<protein>
    <submittedName>
        <fullName evidence="2">Uncharacterized protein</fullName>
    </submittedName>
</protein>
<sequence length="346" mass="38273">MHFIDIPTGRRSSGTKSGKPILKRSSISTTTTEQSELTELSKSTSDYDGFIEKIAKEVASELVKSYKNDDGSSCAGSNKSVDSHLDIQQIAESLVNNHRRCDMSESSSRCSGGSSTKASEAVFHPDFWCAELLDLEDEGSVLGALSTHSKDSAITISAMGDDDIDDDISVVSDITSYFPEPGAERVQKTQPPKVQEESKVEETKVEKDAGVMLGFTVQFSTITVREYPIMMGDNPAVSDGPPLTIDWEYNELPYLDVEAFESVRRSRRIGKTLVLSRKRRENILRNIGYQDVQIVAGIRHVKKLQALRMQTVANLGSEKVEEAIQNVGRRMKGMLNFGSRRKQPPN</sequence>
<name>A0A1Z5K4B1_FISSO</name>
<feature type="region of interest" description="Disordered" evidence="1">
    <location>
        <begin position="1"/>
        <end position="43"/>
    </location>
</feature>
<dbReference type="InParanoid" id="A0A1Z5K4B1"/>
<proteinExistence type="predicted"/>
<dbReference type="AlphaFoldDB" id="A0A1Z5K4B1"/>
<feature type="compositionally biased region" description="Low complexity" evidence="1">
    <location>
        <begin position="25"/>
        <end position="43"/>
    </location>
</feature>
<dbReference type="Proteomes" id="UP000198406">
    <property type="component" value="Unassembled WGS sequence"/>
</dbReference>
<gene>
    <name evidence="2" type="ORF">FisN_1Lh318</name>
</gene>
<comment type="caution">
    <text evidence="2">The sequence shown here is derived from an EMBL/GenBank/DDBJ whole genome shotgun (WGS) entry which is preliminary data.</text>
</comment>
<dbReference type="OrthoDB" id="48180at2759"/>
<organism evidence="2 3">
    <name type="scientific">Fistulifera solaris</name>
    <name type="common">Oleaginous diatom</name>
    <dbReference type="NCBI Taxonomy" id="1519565"/>
    <lineage>
        <taxon>Eukaryota</taxon>
        <taxon>Sar</taxon>
        <taxon>Stramenopiles</taxon>
        <taxon>Ochrophyta</taxon>
        <taxon>Bacillariophyta</taxon>
        <taxon>Bacillariophyceae</taxon>
        <taxon>Bacillariophycidae</taxon>
        <taxon>Naviculales</taxon>
        <taxon>Naviculaceae</taxon>
        <taxon>Fistulifera</taxon>
    </lineage>
</organism>
<dbReference type="EMBL" id="BDSP01000153">
    <property type="protein sequence ID" value="GAX21012.1"/>
    <property type="molecule type" value="Genomic_DNA"/>
</dbReference>
<accession>A0A1Z5K4B1</accession>
<keyword evidence="3" id="KW-1185">Reference proteome</keyword>